<gene>
    <name evidence="9" type="ORF">PPROV_000126700</name>
</gene>
<evidence type="ECO:0000256" key="1">
    <source>
        <dbReference type="ARBA" id="ARBA00001936"/>
    </source>
</evidence>
<dbReference type="GO" id="GO:0046872">
    <property type="term" value="F:metal ion binding"/>
    <property type="evidence" value="ECO:0007669"/>
    <property type="project" value="UniProtKB-KW"/>
</dbReference>
<accession>A0A830H941</accession>
<dbReference type="InterPro" id="IPR015797">
    <property type="entry name" value="NUDIX_hydrolase-like_dom_sf"/>
</dbReference>
<keyword evidence="10" id="KW-1185">Reference proteome</keyword>
<dbReference type="GO" id="GO:0015938">
    <property type="term" value="P:coenzyme A catabolic process"/>
    <property type="evidence" value="ECO:0007669"/>
    <property type="project" value="TreeGrafter"/>
</dbReference>
<dbReference type="Proteomes" id="UP000660262">
    <property type="component" value="Unassembled WGS sequence"/>
</dbReference>
<dbReference type="InterPro" id="IPR020084">
    <property type="entry name" value="NUDIX_hydrolase_CS"/>
</dbReference>
<evidence type="ECO:0000256" key="3">
    <source>
        <dbReference type="ARBA" id="ARBA00022723"/>
    </source>
</evidence>
<keyword evidence="4" id="KW-0378">Hydrolase</keyword>
<keyword evidence="5" id="KW-0460">Magnesium</keyword>
<dbReference type="PROSITE" id="PS51462">
    <property type="entry name" value="NUDIX"/>
    <property type="match status" value="1"/>
</dbReference>
<protein>
    <recommendedName>
        <fullName evidence="8">Nudix hydrolase domain-containing protein</fullName>
    </recommendedName>
</protein>
<feature type="region of interest" description="Disordered" evidence="7">
    <location>
        <begin position="239"/>
        <end position="281"/>
    </location>
</feature>
<feature type="compositionally biased region" description="Low complexity" evidence="7">
    <location>
        <begin position="45"/>
        <end position="62"/>
    </location>
</feature>
<dbReference type="AlphaFoldDB" id="A0A830H941"/>
<comment type="caution">
    <text evidence="9">The sequence shown here is derived from an EMBL/GenBank/DDBJ whole genome shotgun (WGS) entry which is preliminary data.</text>
</comment>
<comment type="cofactor">
    <cofactor evidence="1">
        <name>Mn(2+)</name>
        <dbReference type="ChEBI" id="CHEBI:29035"/>
    </cofactor>
</comment>
<proteinExistence type="predicted"/>
<dbReference type="OrthoDB" id="206213at2759"/>
<feature type="region of interest" description="Disordered" evidence="7">
    <location>
        <begin position="36"/>
        <end position="64"/>
    </location>
</feature>
<evidence type="ECO:0000313" key="10">
    <source>
        <dbReference type="Proteomes" id="UP000660262"/>
    </source>
</evidence>
<dbReference type="EMBL" id="BNJQ01000003">
    <property type="protein sequence ID" value="GHP02510.1"/>
    <property type="molecule type" value="Genomic_DNA"/>
</dbReference>
<reference evidence="9" key="1">
    <citation type="submission" date="2020-10" db="EMBL/GenBank/DDBJ databases">
        <title>Unveiling of a novel bifunctional photoreceptor, Dualchrome1, isolated from a cosmopolitan green alga.</title>
        <authorList>
            <person name="Suzuki S."/>
            <person name="Kawachi M."/>
        </authorList>
    </citation>
    <scope>NUCLEOTIDE SEQUENCE</scope>
    <source>
        <strain evidence="9">NIES 2893</strain>
    </source>
</reference>
<evidence type="ECO:0000256" key="2">
    <source>
        <dbReference type="ARBA" id="ARBA00001946"/>
    </source>
</evidence>
<dbReference type="CDD" id="cd03426">
    <property type="entry name" value="NUDIX_CoAse_Nudt7"/>
    <property type="match status" value="1"/>
</dbReference>
<name>A0A830H941_9CHLO</name>
<evidence type="ECO:0000256" key="7">
    <source>
        <dbReference type="SAM" id="MobiDB-lite"/>
    </source>
</evidence>
<dbReference type="InterPro" id="IPR000086">
    <property type="entry name" value="NUDIX_hydrolase_dom"/>
</dbReference>
<dbReference type="Pfam" id="PF00293">
    <property type="entry name" value="NUDIX"/>
    <property type="match status" value="1"/>
</dbReference>
<dbReference type="SUPFAM" id="SSF55811">
    <property type="entry name" value="Nudix"/>
    <property type="match status" value="1"/>
</dbReference>
<dbReference type="PROSITE" id="PS00893">
    <property type="entry name" value="NUDIX_BOX"/>
    <property type="match status" value="1"/>
</dbReference>
<keyword evidence="6" id="KW-0464">Manganese</keyword>
<dbReference type="PANTHER" id="PTHR12992">
    <property type="entry name" value="NUDIX HYDROLASE"/>
    <property type="match status" value="1"/>
</dbReference>
<evidence type="ECO:0000259" key="8">
    <source>
        <dbReference type="PROSITE" id="PS51462"/>
    </source>
</evidence>
<dbReference type="Gene3D" id="3.90.79.10">
    <property type="entry name" value="Nucleoside Triphosphate Pyrophosphohydrolase"/>
    <property type="match status" value="1"/>
</dbReference>
<evidence type="ECO:0000256" key="6">
    <source>
        <dbReference type="ARBA" id="ARBA00023211"/>
    </source>
</evidence>
<keyword evidence="3" id="KW-0479">Metal-binding</keyword>
<sequence length="281" mass="30029">MAHALLAALRRRLRDIAPPPPSNGAPAAAVLVPLFRSATPPAPPTSTSNQPPAPNNASSSSSDQLAVLLTRRSAKLRRHGGEVALPGGRLDPGETARDAALREAHEECGLPPSKVTILGELDPMLSKHKVWVTPVVGLVEDISSFKPTPNPGEVDSIFWVPLESMLSSKGHSHTDIELFNTTLRIHNFDVEVDATRIWRCSDDSKSPSSENFVIWGLTSAILVRIAMLAHDAAPEFEFGPSADLTDDGRDEHTRRNVPAVSLGTPSPPSPSPPSPPSSSRM</sequence>
<evidence type="ECO:0000313" key="9">
    <source>
        <dbReference type="EMBL" id="GHP02510.1"/>
    </source>
</evidence>
<evidence type="ECO:0000256" key="5">
    <source>
        <dbReference type="ARBA" id="ARBA00022842"/>
    </source>
</evidence>
<evidence type="ECO:0000256" key="4">
    <source>
        <dbReference type="ARBA" id="ARBA00022801"/>
    </source>
</evidence>
<feature type="domain" description="Nudix hydrolase" evidence="8">
    <location>
        <begin position="25"/>
        <end position="183"/>
    </location>
</feature>
<organism evidence="9 10">
    <name type="scientific">Pycnococcus provasolii</name>
    <dbReference type="NCBI Taxonomy" id="41880"/>
    <lineage>
        <taxon>Eukaryota</taxon>
        <taxon>Viridiplantae</taxon>
        <taxon>Chlorophyta</taxon>
        <taxon>Pseudoscourfieldiophyceae</taxon>
        <taxon>Pseudoscourfieldiales</taxon>
        <taxon>Pycnococcaceae</taxon>
        <taxon>Pycnococcus</taxon>
    </lineage>
</organism>
<comment type="cofactor">
    <cofactor evidence="2">
        <name>Mg(2+)</name>
        <dbReference type="ChEBI" id="CHEBI:18420"/>
    </cofactor>
</comment>
<dbReference type="GO" id="GO:0010945">
    <property type="term" value="F:coenzyme A diphosphatase activity"/>
    <property type="evidence" value="ECO:0007669"/>
    <property type="project" value="InterPro"/>
</dbReference>
<dbReference type="PANTHER" id="PTHR12992:SF24">
    <property type="entry name" value="PEROXISOMAL COENZYME A DIPHOSPHATASE NUDT7"/>
    <property type="match status" value="1"/>
</dbReference>
<dbReference type="InterPro" id="IPR045121">
    <property type="entry name" value="CoAse"/>
</dbReference>
<feature type="compositionally biased region" description="Pro residues" evidence="7">
    <location>
        <begin position="265"/>
        <end position="281"/>
    </location>
</feature>